<feature type="domain" description="SAF" evidence="1">
    <location>
        <begin position="37"/>
        <end position="99"/>
    </location>
</feature>
<name>A0A7T4EEW7_9CORY</name>
<evidence type="ECO:0000259" key="1">
    <source>
        <dbReference type="SMART" id="SM00858"/>
    </source>
</evidence>
<accession>A0A7T4EEW7</accession>
<dbReference type="SMART" id="SM00858">
    <property type="entry name" value="SAF"/>
    <property type="match status" value="1"/>
</dbReference>
<dbReference type="Gene3D" id="3.90.1210.10">
    <property type="entry name" value="Antifreeze-like/N-acetylneuraminic acid synthase C-terminal domain"/>
    <property type="match status" value="1"/>
</dbReference>
<dbReference type="RefSeq" id="WP_084035920.1">
    <property type="nucleotide sequence ID" value="NZ_CP066007.1"/>
</dbReference>
<dbReference type="Proteomes" id="UP000596145">
    <property type="component" value="Chromosome"/>
</dbReference>
<organism evidence="2 3">
    <name type="scientific">Corynebacterium glucuronolyticum</name>
    <dbReference type="NCBI Taxonomy" id="39791"/>
    <lineage>
        <taxon>Bacteria</taxon>
        <taxon>Bacillati</taxon>
        <taxon>Actinomycetota</taxon>
        <taxon>Actinomycetes</taxon>
        <taxon>Mycobacteriales</taxon>
        <taxon>Corynebacteriaceae</taxon>
        <taxon>Corynebacterium</taxon>
    </lineage>
</organism>
<dbReference type="EMBL" id="CP066007">
    <property type="protein sequence ID" value="QQB46117.1"/>
    <property type="molecule type" value="Genomic_DNA"/>
</dbReference>
<protein>
    <submittedName>
        <fullName evidence="2">SAF domain-containing protein</fullName>
    </submittedName>
</protein>
<dbReference type="OrthoDB" id="4410346at2"/>
<dbReference type="Pfam" id="PF08666">
    <property type="entry name" value="SAF"/>
    <property type="match status" value="1"/>
</dbReference>
<gene>
    <name evidence="2" type="ORF">I6I10_11815</name>
</gene>
<dbReference type="InterPro" id="IPR013974">
    <property type="entry name" value="SAF"/>
</dbReference>
<sequence>MNAFLTPGWHRSLWLRRIAAVSLVILAATLSLTRKDPTVVTLSRTVSAGETLAPSDFSRTSVPQSLIPDNAVTDDTAAHGNVAVTTLSRGQILTSTSYTGEGITPAGLTSVPLRLADPATSELLKHGDSVTIVAGDGSIVCEKATVILPRKDTVLVAMDSDLAPAVASAALNGPVTVVVRSAVASVPAKTPQ</sequence>
<evidence type="ECO:0000313" key="3">
    <source>
        <dbReference type="Proteomes" id="UP000596145"/>
    </source>
</evidence>
<proteinExistence type="predicted"/>
<dbReference type="AlphaFoldDB" id="A0A7T4EEW7"/>
<evidence type="ECO:0000313" key="2">
    <source>
        <dbReference type="EMBL" id="QQB46117.1"/>
    </source>
</evidence>
<dbReference type="CDD" id="cd11614">
    <property type="entry name" value="SAF_CpaB_FlgA_like"/>
    <property type="match status" value="1"/>
</dbReference>
<dbReference type="GeneID" id="92759618"/>
<reference evidence="2 3" key="1">
    <citation type="submission" date="2020-12" db="EMBL/GenBank/DDBJ databases">
        <title>FDA dAtabase for Regulatory Grade micrObial Sequences (FDA-ARGOS): Supporting development and validation of Infectious Disease Dx tests.</title>
        <authorList>
            <person name="Sproer C."/>
            <person name="Gronow S."/>
            <person name="Severitt S."/>
            <person name="Schroder I."/>
            <person name="Tallon L."/>
            <person name="Sadzewicz L."/>
            <person name="Zhao X."/>
            <person name="Boylan J."/>
            <person name="Ott S."/>
            <person name="Bowen H."/>
            <person name="Vavikolanu K."/>
            <person name="Mehta A."/>
            <person name="Aluvathingal J."/>
            <person name="Nadendla S."/>
            <person name="Lowell S."/>
            <person name="Myers T."/>
            <person name="Yan Y."/>
            <person name="Sichtig H."/>
        </authorList>
    </citation>
    <scope>NUCLEOTIDE SEQUENCE [LARGE SCALE GENOMIC DNA]</scope>
    <source>
        <strain evidence="2 3">FDAARGOS_1053</strain>
    </source>
</reference>